<dbReference type="WBParaSite" id="SPAL_0001725100.1">
    <property type="protein sequence ID" value="SPAL_0001725100.1"/>
    <property type="gene ID" value="SPAL_0001725100"/>
</dbReference>
<proteinExistence type="predicted"/>
<dbReference type="PANTHER" id="PTHR12771">
    <property type="entry name" value="ENGULFMENT AND CELL MOTILITY"/>
    <property type="match status" value="1"/>
</dbReference>
<dbReference type="InterPro" id="IPR006816">
    <property type="entry name" value="ELMO_dom"/>
</dbReference>
<sequence>MPSLELDRRKETWVQWIVRMFYEFNRRLLDKILVLLGFKRTLRGILTSRPGHKATTTVKVEEYFKNCDSKTYRLLEWESGEDSDEASKFLEHEDEDLDLDEDIKDRLKMSMKQIKAYHLLICLVESWRTKKYDSNNESHEKKLYELWSLLKDGEELTDRKSKQWEDIGFQGNDPATDFRGMGVLGLEQLIYFAKNDPDNCLRILQLSQHPTKGFPFAICGITISFIAKELLIQGHLKKHFYNNNIDLRSVSIEDFHKTYIILFNLFANHWFFGEGTRDIMSFNTIKDEWIRIIERFCSSDSANLFNLTTMNDIIF</sequence>
<dbReference type="AlphaFoldDB" id="A0A0N5CHD2"/>
<dbReference type="Pfam" id="PF04727">
    <property type="entry name" value="ELMO_CED12"/>
    <property type="match status" value="1"/>
</dbReference>
<organism evidence="2 3">
    <name type="scientific">Strongyloides papillosus</name>
    <name type="common">Intestinal threadworm</name>
    <dbReference type="NCBI Taxonomy" id="174720"/>
    <lineage>
        <taxon>Eukaryota</taxon>
        <taxon>Metazoa</taxon>
        <taxon>Ecdysozoa</taxon>
        <taxon>Nematoda</taxon>
        <taxon>Chromadorea</taxon>
        <taxon>Rhabditida</taxon>
        <taxon>Tylenchina</taxon>
        <taxon>Panagrolaimomorpha</taxon>
        <taxon>Strongyloidoidea</taxon>
        <taxon>Strongyloididae</taxon>
        <taxon>Strongyloides</taxon>
    </lineage>
</organism>
<feature type="domain" description="ELMO" evidence="1">
    <location>
        <begin position="138"/>
        <end position="297"/>
    </location>
</feature>
<dbReference type="GO" id="GO:0005096">
    <property type="term" value="F:GTPase activator activity"/>
    <property type="evidence" value="ECO:0007669"/>
    <property type="project" value="TreeGrafter"/>
</dbReference>
<name>A0A0N5CHD2_STREA</name>
<dbReference type="Proteomes" id="UP000046392">
    <property type="component" value="Unplaced"/>
</dbReference>
<dbReference type="InterPro" id="IPR050868">
    <property type="entry name" value="ELMO_domain-containing"/>
</dbReference>
<dbReference type="PROSITE" id="PS51335">
    <property type="entry name" value="ELMO"/>
    <property type="match status" value="1"/>
</dbReference>
<evidence type="ECO:0000259" key="1">
    <source>
        <dbReference type="PROSITE" id="PS51335"/>
    </source>
</evidence>
<keyword evidence="2" id="KW-1185">Reference proteome</keyword>
<accession>A0A0N5CHD2</accession>
<evidence type="ECO:0000313" key="3">
    <source>
        <dbReference type="WBParaSite" id="SPAL_0001725100.1"/>
    </source>
</evidence>
<evidence type="ECO:0000313" key="2">
    <source>
        <dbReference type="Proteomes" id="UP000046392"/>
    </source>
</evidence>
<protein>
    <submittedName>
        <fullName evidence="3">ELMO domain-containing protein</fullName>
    </submittedName>
</protein>
<reference evidence="3" key="1">
    <citation type="submission" date="2017-02" db="UniProtKB">
        <authorList>
            <consortium name="WormBaseParasite"/>
        </authorList>
    </citation>
    <scope>IDENTIFICATION</scope>
</reference>
<dbReference type="STRING" id="174720.A0A0N5CHD2"/>
<dbReference type="PANTHER" id="PTHR12771:SF51">
    <property type="entry name" value="LD01482P"/>
    <property type="match status" value="1"/>
</dbReference>